<dbReference type="PROSITE" id="PS50110">
    <property type="entry name" value="RESPONSE_REGULATORY"/>
    <property type="match status" value="1"/>
</dbReference>
<evidence type="ECO:0000256" key="4">
    <source>
        <dbReference type="ARBA" id="ARBA00023012"/>
    </source>
</evidence>
<dbReference type="GO" id="GO:0006355">
    <property type="term" value="P:regulation of DNA-templated transcription"/>
    <property type="evidence" value="ECO:0007669"/>
    <property type="project" value="InterPro"/>
</dbReference>
<dbReference type="GO" id="GO:0000156">
    <property type="term" value="F:phosphorelay response regulator activity"/>
    <property type="evidence" value="ECO:0007669"/>
    <property type="project" value="TreeGrafter"/>
</dbReference>
<evidence type="ECO:0000313" key="12">
    <source>
        <dbReference type="EMBL" id="CAB3820554.1"/>
    </source>
</evidence>
<evidence type="ECO:0000259" key="10">
    <source>
        <dbReference type="PROSITE" id="PS50110"/>
    </source>
</evidence>
<dbReference type="CDD" id="cd17624">
    <property type="entry name" value="REC_OmpR_PmrA-like"/>
    <property type="match status" value="1"/>
</dbReference>
<evidence type="ECO:0000256" key="5">
    <source>
        <dbReference type="ARBA" id="ARBA00023015"/>
    </source>
</evidence>
<dbReference type="GO" id="GO:0000976">
    <property type="term" value="F:transcription cis-regulatory region binding"/>
    <property type="evidence" value="ECO:0007669"/>
    <property type="project" value="TreeGrafter"/>
</dbReference>
<keyword evidence="13" id="KW-1185">Reference proteome</keyword>
<dbReference type="Gene3D" id="1.10.10.10">
    <property type="entry name" value="Winged helix-like DNA-binding domain superfamily/Winged helix DNA-binding domain"/>
    <property type="match status" value="1"/>
</dbReference>
<accession>A0A6S7BWR1</accession>
<keyword evidence="5" id="KW-0805">Transcription regulation</keyword>
<evidence type="ECO:0000313" key="13">
    <source>
        <dbReference type="Proteomes" id="UP000494272"/>
    </source>
</evidence>
<dbReference type="GO" id="GO:0005829">
    <property type="term" value="C:cytosol"/>
    <property type="evidence" value="ECO:0007669"/>
    <property type="project" value="TreeGrafter"/>
</dbReference>
<dbReference type="GO" id="GO:0032993">
    <property type="term" value="C:protein-DNA complex"/>
    <property type="evidence" value="ECO:0007669"/>
    <property type="project" value="TreeGrafter"/>
</dbReference>
<dbReference type="Gene3D" id="6.10.250.690">
    <property type="match status" value="1"/>
</dbReference>
<evidence type="ECO:0000256" key="9">
    <source>
        <dbReference type="PROSITE-ProRule" id="PRU01091"/>
    </source>
</evidence>
<dbReference type="GeneID" id="94353982"/>
<dbReference type="SMART" id="SM00862">
    <property type="entry name" value="Trans_reg_C"/>
    <property type="match status" value="1"/>
</dbReference>
<dbReference type="FunFam" id="3.40.50.2300:FF:000002">
    <property type="entry name" value="DNA-binding response regulator PhoP"/>
    <property type="match status" value="1"/>
</dbReference>
<dbReference type="InterPro" id="IPR001789">
    <property type="entry name" value="Sig_transdc_resp-reg_receiver"/>
</dbReference>
<keyword evidence="2" id="KW-0963">Cytoplasm</keyword>
<dbReference type="PANTHER" id="PTHR48111:SF35">
    <property type="entry name" value="TRANSCRIPTIONAL REGULATORY PROTEIN QSEB"/>
    <property type="match status" value="1"/>
</dbReference>
<dbReference type="SMART" id="SM00448">
    <property type="entry name" value="REC"/>
    <property type="match status" value="1"/>
</dbReference>
<keyword evidence="3 8" id="KW-0597">Phosphoprotein</keyword>
<dbReference type="Pfam" id="PF00486">
    <property type="entry name" value="Trans_reg_C"/>
    <property type="match status" value="1"/>
</dbReference>
<evidence type="ECO:0000259" key="11">
    <source>
        <dbReference type="PROSITE" id="PS51755"/>
    </source>
</evidence>
<feature type="domain" description="OmpR/PhoB-type" evidence="11">
    <location>
        <begin position="124"/>
        <end position="219"/>
    </location>
</feature>
<evidence type="ECO:0000256" key="2">
    <source>
        <dbReference type="ARBA" id="ARBA00022490"/>
    </source>
</evidence>
<feature type="domain" description="Response regulatory" evidence="10">
    <location>
        <begin position="2"/>
        <end position="116"/>
    </location>
</feature>
<gene>
    <name evidence="12" type="primary">qseB_2</name>
    <name evidence="12" type="ORF">LMG26841_00436</name>
</gene>
<dbReference type="PROSITE" id="PS51755">
    <property type="entry name" value="OMPR_PHOB"/>
    <property type="match status" value="1"/>
</dbReference>
<dbReference type="InterPro" id="IPR039420">
    <property type="entry name" value="WalR-like"/>
</dbReference>
<dbReference type="InterPro" id="IPR036388">
    <property type="entry name" value="WH-like_DNA-bd_sf"/>
</dbReference>
<dbReference type="Gene3D" id="3.40.50.2300">
    <property type="match status" value="1"/>
</dbReference>
<dbReference type="SUPFAM" id="SSF52172">
    <property type="entry name" value="CheY-like"/>
    <property type="match status" value="1"/>
</dbReference>
<evidence type="ECO:0000256" key="1">
    <source>
        <dbReference type="ARBA" id="ARBA00004496"/>
    </source>
</evidence>
<name>A0A6S7BWR1_9BURK</name>
<keyword evidence="6 9" id="KW-0238">DNA-binding</keyword>
<dbReference type="Proteomes" id="UP000494272">
    <property type="component" value="Unassembled WGS sequence"/>
</dbReference>
<dbReference type="InterPro" id="IPR001867">
    <property type="entry name" value="OmpR/PhoB-type_DNA-bd"/>
</dbReference>
<keyword evidence="4" id="KW-0902">Two-component regulatory system</keyword>
<dbReference type="CDD" id="cd00383">
    <property type="entry name" value="trans_reg_C"/>
    <property type="match status" value="1"/>
</dbReference>
<reference evidence="12 13" key="1">
    <citation type="submission" date="2020-04" db="EMBL/GenBank/DDBJ databases">
        <authorList>
            <person name="De Canck E."/>
        </authorList>
    </citation>
    <scope>NUCLEOTIDE SEQUENCE [LARGE SCALE GENOMIC DNA]</scope>
    <source>
        <strain evidence="12 13">LMG 26841</strain>
    </source>
</reference>
<comment type="subcellular location">
    <subcellularLocation>
        <location evidence="1">Cytoplasm</location>
    </subcellularLocation>
</comment>
<evidence type="ECO:0000256" key="8">
    <source>
        <dbReference type="PROSITE-ProRule" id="PRU00169"/>
    </source>
</evidence>
<organism evidence="12 13">
    <name type="scientific">Achromobacter dolens</name>
    <dbReference type="NCBI Taxonomy" id="1287738"/>
    <lineage>
        <taxon>Bacteria</taxon>
        <taxon>Pseudomonadati</taxon>
        <taxon>Pseudomonadota</taxon>
        <taxon>Betaproteobacteria</taxon>
        <taxon>Burkholderiales</taxon>
        <taxon>Alcaligenaceae</taxon>
        <taxon>Achromobacter</taxon>
    </lineage>
</organism>
<dbReference type="Pfam" id="PF00072">
    <property type="entry name" value="Response_reg"/>
    <property type="match status" value="1"/>
</dbReference>
<dbReference type="EMBL" id="CADIKW010000001">
    <property type="protein sequence ID" value="CAB3820554.1"/>
    <property type="molecule type" value="Genomic_DNA"/>
</dbReference>
<protein>
    <submittedName>
        <fullName evidence="12">Transcriptional regulatory protein QseB</fullName>
    </submittedName>
</protein>
<dbReference type="RefSeq" id="WP_064524360.1">
    <property type="nucleotide sequence ID" value="NZ_CADIKW010000001.1"/>
</dbReference>
<evidence type="ECO:0000256" key="6">
    <source>
        <dbReference type="ARBA" id="ARBA00023125"/>
    </source>
</evidence>
<evidence type="ECO:0000256" key="7">
    <source>
        <dbReference type="ARBA" id="ARBA00023163"/>
    </source>
</evidence>
<dbReference type="PANTHER" id="PTHR48111">
    <property type="entry name" value="REGULATOR OF RPOS"/>
    <property type="match status" value="1"/>
</dbReference>
<feature type="DNA-binding region" description="OmpR/PhoB-type" evidence="9">
    <location>
        <begin position="124"/>
        <end position="219"/>
    </location>
</feature>
<sequence>MRILIVEDDPLIGDGLKKGLRLLGYAVDGFGSAGEADQARRVVQYDAVVLDLGLPGEDGVALLTRWRKAGWSVPVVILTARDAVDSRIAGLDAGADDYLIKPITLDELAARLRAVTRRVAGKPEPVWRHGDLEYQPSSHEARWKGQPVDLTFREAQLLELFLSHPSRVLTREFLRDKLYDWDADNEGSNTLEVHVHHLRRKIHPKIVRTLRGSGYALGQPDAAS</sequence>
<dbReference type="AlphaFoldDB" id="A0A6S7BWR1"/>
<evidence type="ECO:0000256" key="3">
    <source>
        <dbReference type="ARBA" id="ARBA00022553"/>
    </source>
</evidence>
<proteinExistence type="predicted"/>
<keyword evidence="7" id="KW-0804">Transcription</keyword>
<dbReference type="InterPro" id="IPR011006">
    <property type="entry name" value="CheY-like_superfamily"/>
</dbReference>
<feature type="modified residue" description="4-aspartylphosphate" evidence="8">
    <location>
        <position position="51"/>
    </location>
</feature>